<dbReference type="EMBL" id="JAGKSP010000006">
    <property type="protein sequence ID" value="MBP3964491.1"/>
    <property type="molecule type" value="Genomic_DNA"/>
</dbReference>
<comment type="caution">
    <text evidence="1">The sequence shown here is derived from an EMBL/GenBank/DDBJ whole genome shotgun (WGS) entry which is preliminary data.</text>
</comment>
<sequence>MKFSELSAEQWAELQPYLDTAVLPVTGLTGGEMPHEATAALERLRDVLDLIENPFKGRIVTYPACQYGEWTPAFITQLKGVCDNLRGIGFKHVIIVTAFYVSSEGVETGSDLIIQPVENGQIPSPAEVSDAVRKLWLGRA</sequence>
<dbReference type="InterPro" id="IPR019615">
    <property type="entry name" value="DUF2487"/>
</dbReference>
<keyword evidence="2" id="KW-1185">Reference proteome</keyword>
<dbReference type="RefSeq" id="WP_210659825.1">
    <property type="nucleotide sequence ID" value="NZ_JAGKSP010000006.1"/>
</dbReference>
<dbReference type="Proteomes" id="UP000673394">
    <property type="component" value="Unassembled WGS sequence"/>
</dbReference>
<reference evidence="1 2" key="1">
    <citation type="submission" date="2021-04" db="EMBL/GenBank/DDBJ databases">
        <title>Paenibacillus sp. DLE-14 whole genome sequence.</title>
        <authorList>
            <person name="Ham Y.J."/>
        </authorList>
    </citation>
    <scope>NUCLEOTIDE SEQUENCE [LARGE SCALE GENOMIC DNA]</scope>
    <source>
        <strain evidence="1 2">DLE-14</strain>
    </source>
</reference>
<name>A0ABS5CF57_9BACL</name>
<evidence type="ECO:0000313" key="1">
    <source>
        <dbReference type="EMBL" id="MBP3964491.1"/>
    </source>
</evidence>
<evidence type="ECO:0000313" key="2">
    <source>
        <dbReference type="Proteomes" id="UP000673394"/>
    </source>
</evidence>
<organism evidence="1 2">
    <name type="scientific">Paenibacillus lignilyticus</name>
    <dbReference type="NCBI Taxonomy" id="1172615"/>
    <lineage>
        <taxon>Bacteria</taxon>
        <taxon>Bacillati</taxon>
        <taxon>Bacillota</taxon>
        <taxon>Bacilli</taxon>
        <taxon>Bacillales</taxon>
        <taxon>Paenibacillaceae</taxon>
        <taxon>Paenibacillus</taxon>
    </lineage>
</organism>
<protein>
    <submittedName>
        <fullName evidence="1">DUF2487 family protein</fullName>
    </submittedName>
</protein>
<accession>A0ABS5CF57</accession>
<proteinExistence type="predicted"/>
<dbReference type="Pfam" id="PF10673">
    <property type="entry name" value="DUF2487"/>
    <property type="match status" value="1"/>
</dbReference>
<gene>
    <name evidence="1" type="ORF">I8J30_17375</name>
</gene>